<dbReference type="InterPro" id="IPR000504">
    <property type="entry name" value="RRM_dom"/>
</dbReference>
<sequence>MSDNSPRIWASAHLDLVSPAPIHPPSPIVVPALQDQVDTYFNMSSRENEIVMANPAVVSAAPKIDGQDCASVSITQEGRPGHALSAGQLNPEDSHQSQIVNGLTPRETVGIKLMNAPGPGTSQLNGTNTEQDIPSSNKSGPNPQVPLTRSHIDGVVCDSDPSMLPTSLVPSSTPSSKHIPQPHHGLLEESRMIPDKTMCDDMSNQVYQSASRYLYPNNGPQANGTPYNPPSDNILPHGILLPPKPPNTAVWKYKWNHHTNEYHPSPSLNQGVPLLPDKRLPHANHAHPTTNPQISYARVIGNPTTASMSQHVNHAFQQDLMPEEIVCAPSTEHAQENDALERERKVVSEGKTKRFPAGSRVFIGNLSKSVRRKDIYELFSKHGRVEEISLKNESYGFAQYLTPAEAEAAIHHLQGRKVGGQKINLEIAHEQTKNGERNRGSRGKRDSDHNRARKDGHRPGRRPSPRHSNHDRNNRGRNRGEESYSSERRRSQSPRSNGHDPYTFRQRSISPSPQHRRRATAPDVHLLLYDVSPNFISWVHDELVRHGLAVDSSILDFRMSRDDVTMDLVVKGVRAVVLLDYTAENRSLMSMDLFDRQEGTTNVKHEQYRDLRPEQIAQIVLRQRQAWRSSYDSQYLQAAYPPTYMPPFHPSNQTYPSAVRPNTMNQHGDPEMIQNLLATLGSNPPGVTAQFPTQPPPNMVPSGVPHYGNAQPQLQNVLEQLAWPR</sequence>
<dbReference type="VEuPathDB" id="FungiDB:F4678DRAFT_200406"/>
<dbReference type="InterPro" id="IPR012677">
    <property type="entry name" value="Nucleotide-bd_a/b_plait_sf"/>
</dbReference>
<dbReference type="PANTHER" id="PTHR13968:SF26">
    <property type="entry name" value="RRM DOMAIN-CONTAINING PROTEIN"/>
    <property type="match status" value="1"/>
</dbReference>
<gene>
    <name evidence="5" type="ORF">NPX13_g7762</name>
</gene>
<name>A0A9W8N9W7_9PEZI</name>
<keyword evidence="1 2" id="KW-0694">RNA-binding</keyword>
<keyword evidence="6" id="KW-1185">Reference proteome</keyword>
<accession>A0A9W8N9W7</accession>
<reference evidence="5" key="1">
    <citation type="submission" date="2022-07" db="EMBL/GenBank/DDBJ databases">
        <title>Genome Sequence of Xylaria arbuscula.</title>
        <authorList>
            <person name="Buettner E."/>
        </authorList>
    </citation>
    <scope>NUCLEOTIDE SEQUENCE</scope>
    <source>
        <strain evidence="5">VT107</strain>
    </source>
</reference>
<dbReference type="PROSITE" id="PS50102">
    <property type="entry name" value="RRM"/>
    <property type="match status" value="1"/>
</dbReference>
<proteinExistence type="predicted"/>
<feature type="compositionally biased region" description="Basic residues" evidence="3">
    <location>
        <begin position="451"/>
        <end position="467"/>
    </location>
</feature>
<feature type="region of interest" description="Disordered" evidence="3">
    <location>
        <begin position="163"/>
        <end position="183"/>
    </location>
</feature>
<feature type="compositionally biased region" description="Low complexity" evidence="3">
    <location>
        <begin position="163"/>
        <end position="176"/>
    </location>
</feature>
<feature type="domain" description="RRM" evidence="4">
    <location>
        <begin position="359"/>
        <end position="430"/>
    </location>
</feature>
<evidence type="ECO:0000256" key="2">
    <source>
        <dbReference type="PROSITE-ProRule" id="PRU00176"/>
    </source>
</evidence>
<feature type="region of interest" description="Disordered" evidence="3">
    <location>
        <begin position="114"/>
        <end position="149"/>
    </location>
</feature>
<feature type="region of interest" description="Disordered" evidence="3">
    <location>
        <begin position="429"/>
        <end position="518"/>
    </location>
</feature>
<protein>
    <recommendedName>
        <fullName evidence="4">RRM domain-containing protein</fullName>
    </recommendedName>
</protein>
<feature type="compositionally biased region" description="Basic and acidic residues" evidence="3">
    <location>
        <begin position="468"/>
        <end position="490"/>
    </location>
</feature>
<dbReference type="GO" id="GO:0003723">
    <property type="term" value="F:RNA binding"/>
    <property type="evidence" value="ECO:0007669"/>
    <property type="project" value="UniProtKB-UniRule"/>
</dbReference>
<dbReference type="Gene3D" id="3.30.70.330">
    <property type="match status" value="1"/>
</dbReference>
<dbReference type="Pfam" id="PF00076">
    <property type="entry name" value="RRM_1"/>
    <property type="match status" value="1"/>
</dbReference>
<evidence type="ECO:0000256" key="3">
    <source>
        <dbReference type="SAM" id="MobiDB-lite"/>
    </source>
</evidence>
<feature type="compositionally biased region" description="Polar residues" evidence="3">
    <location>
        <begin position="120"/>
        <end position="147"/>
    </location>
</feature>
<evidence type="ECO:0000313" key="6">
    <source>
        <dbReference type="Proteomes" id="UP001148614"/>
    </source>
</evidence>
<evidence type="ECO:0000313" key="5">
    <source>
        <dbReference type="EMBL" id="KAJ3564674.1"/>
    </source>
</evidence>
<organism evidence="5 6">
    <name type="scientific">Xylaria arbuscula</name>
    <dbReference type="NCBI Taxonomy" id="114810"/>
    <lineage>
        <taxon>Eukaryota</taxon>
        <taxon>Fungi</taxon>
        <taxon>Dikarya</taxon>
        <taxon>Ascomycota</taxon>
        <taxon>Pezizomycotina</taxon>
        <taxon>Sordariomycetes</taxon>
        <taxon>Xylariomycetidae</taxon>
        <taxon>Xylariales</taxon>
        <taxon>Xylariaceae</taxon>
        <taxon>Xylaria</taxon>
    </lineage>
</organism>
<comment type="caution">
    <text evidence="5">The sequence shown here is derived from an EMBL/GenBank/DDBJ whole genome shotgun (WGS) entry which is preliminary data.</text>
</comment>
<feature type="compositionally biased region" description="Basic and acidic residues" evidence="3">
    <location>
        <begin position="429"/>
        <end position="450"/>
    </location>
</feature>
<dbReference type="EMBL" id="JANPWZ010001587">
    <property type="protein sequence ID" value="KAJ3564674.1"/>
    <property type="molecule type" value="Genomic_DNA"/>
</dbReference>
<dbReference type="AlphaFoldDB" id="A0A9W8N9W7"/>
<dbReference type="Proteomes" id="UP001148614">
    <property type="component" value="Unassembled WGS sequence"/>
</dbReference>
<dbReference type="InterPro" id="IPR035979">
    <property type="entry name" value="RBD_domain_sf"/>
</dbReference>
<dbReference type="InterPro" id="IPR051186">
    <property type="entry name" value="RRM_HNRPC/RALY_subfam"/>
</dbReference>
<dbReference type="SMART" id="SM00360">
    <property type="entry name" value="RRM"/>
    <property type="match status" value="1"/>
</dbReference>
<dbReference type="SUPFAM" id="SSF54928">
    <property type="entry name" value="RNA-binding domain, RBD"/>
    <property type="match status" value="1"/>
</dbReference>
<evidence type="ECO:0000259" key="4">
    <source>
        <dbReference type="PROSITE" id="PS50102"/>
    </source>
</evidence>
<evidence type="ECO:0000256" key="1">
    <source>
        <dbReference type="ARBA" id="ARBA00022884"/>
    </source>
</evidence>
<dbReference type="PANTHER" id="PTHR13968">
    <property type="entry name" value="HETEROGENEOUS NUCLEAR RIBONUCLEOPROTEIN"/>
    <property type="match status" value="1"/>
</dbReference>